<dbReference type="OrthoDB" id="31276at2157"/>
<keyword evidence="2" id="KW-1185">Reference proteome</keyword>
<dbReference type="AlphaFoldDB" id="A3MU12"/>
<protein>
    <submittedName>
        <fullName evidence="1">Uncharacterized protein</fullName>
    </submittedName>
</protein>
<sequence length="216" mass="25338">MEFYYCDFDSMVAAVDSVLADLAKEHFGDMPRGELEAVREFMLRDFLHYLATRAGIYAWGKFSEDRARLRLCTYVEKNWDKVVDLAAEWFMLWRVKWNQRVRLVFSEDEFKRATQTVKWSTDLDKVLQKINLTELRLFVISNLIRNGEVAGVEQIAEYLIRDELNAMVERLGPEKAIAAYRRGELAARLLERIRSLRTTADPLLLLKFDFTRSSPI</sequence>
<dbReference type="GeneID" id="4909535"/>
<dbReference type="HOGENOM" id="CLU_111004_0_0_2"/>
<gene>
    <name evidence="1" type="ordered locus">Pcal_0703</name>
</gene>
<dbReference type="EMBL" id="CP000561">
    <property type="protein sequence ID" value="ABO08129.1"/>
    <property type="molecule type" value="Genomic_DNA"/>
</dbReference>
<evidence type="ECO:0000313" key="1">
    <source>
        <dbReference type="EMBL" id="ABO08129.1"/>
    </source>
</evidence>
<organism evidence="1 2">
    <name type="scientific">Pyrobaculum calidifontis (strain DSM 21063 / JCM 11548 / VA1)</name>
    <dbReference type="NCBI Taxonomy" id="410359"/>
    <lineage>
        <taxon>Archaea</taxon>
        <taxon>Thermoproteota</taxon>
        <taxon>Thermoprotei</taxon>
        <taxon>Thermoproteales</taxon>
        <taxon>Thermoproteaceae</taxon>
        <taxon>Pyrobaculum</taxon>
    </lineage>
</organism>
<reference evidence="1" key="1">
    <citation type="submission" date="2007-02" db="EMBL/GenBank/DDBJ databases">
        <title>Complete sequence of Pyrobaculum calidifontis JCM 11548.</title>
        <authorList>
            <consortium name="US DOE Joint Genome Institute"/>
            <person name="Copeland A."/>
            <person name="Lucas S."/>
            <person name="Lapidus A."/>
            <person name="Barry K."/>
            <person name="Glavina del Rio T."/>
            <person name="Dalin E."/>
            <person name="Tice H."/>
            <person name="Pitluck S."/>
            <person name="Chain P."/>
            <person name="Malfatti S."/>
            <person name="Shin M."/>
            <person name="Vergez L."/>
            <person name="Schmutz J."/>
            <person name="Larimer F."/>
            <person name="Land M."/>
            <person name="Hauser L."/>
            <person name="Kyrpides N."/>
            <person name="Mikhailova N."/>
            <person name="Cozen A.E."/>
            <person name="Fitz-Gibbon S.T."/>
            <person name="House C.H."/>
            <person name="Saltikov C."/>
            <person name="Lowe T.M."/>
            <person name="Richardson P."/>
        </authorList>
    </citation>
    <scope>NUCLEOTIDE SEQUENCE [LARGE SCALE GENOMIC DNA]</scope>
    <source>
        <strain evidence="1">JCM 11548</strain>
    </source>
</reference>
<dbReference type="eggNOG" id="arCOG05487">
    <property type="taxonomic scope" value="Archaea"/>
</dbReference>
<evidence type="ECO:0000313" key="2">
    <source>
        <dbReference type="Proteomes" id="UP000001431"/>
    </source>
</evidence>
<name>A3MU12_PYRCJ</name>
<dbReference type="Proteomes" id="UP000001431">
    <property type="component" value="Chromosome"/>
</dbReference>
<dbReference type="STRING" id="410359.Pcal_0703"/>
<dbReference type="KEGG" id="pcl:Pcal_0703"/>
<proteinExistence type="predicted"/>
<dbReference type="RefSeq" id="WP_011849387.1">
    <property type="nucleotide sequence ID" value="NC_009073.1"/>
</dbReference>
<accession>A3MU12</accession>